<dbReference type="InterPro" id="IPR008962">
    <property type="entry name" value="PapD-like_sf"/>
</dbReference>
<protein>
    <submittedName>
        <fullName evidence="14">Uncharacterized protein</fullName>
    </submittedName>
</protein>
<comment type="subcellular location">
    <subcellularLocation>
        <location evidence="1">Cell projection</location>
        <location evidence="1">Cilium</location>
        <location evidence="1">Flagellum</location>
    </subcellularLocation>
    <subcellularLocation>
        <location evidence="2">Cytoplasm</location>
    </subcellularLocation>
</comment>
<dbReference type="InterPro" id="IPR053879">
    <property type="entry name" value="HYDIN_VesB_CFA65-like_Ig"/>
</dbReference>
<feature type="region of interest" description="Disordered" evidence="7">
    <location>
        <begin position="1421"/>
        <end position="1440"/>
    </location>
</feature>
<evidence type="ECO:0000256" key="1">
    <source>
        <dbReference type="ARBA" id="ARBA00004230"/>
    </source>
</evidence>
<dbReference type="InterPro" id="IPR056344">
    <property type="entry name" value="Ig_CFAP65-like_9th"/>
</dbReference>
<feature type="domain" description="CFAP65 fourth Ig-like" evidence="10">
    <location>
        <begin position="377"/>
        <end position="468"/>
    </location>
</feature>
<dbReference type="NCBIfam" id="NF012200">
    <property type="entry name" value="choice_anch_D"/>
    <property type="match status" value="2"/>
</dbReference>
<evidence type="ECO:0000256" key="5">
    <source>
        <dbReference type="ARBA" id="ARBA00023069"/>
    </source>
</evidence>
<evidence type="ECO:0000256" key="6">
    <source>
        <dbReference type="ARBA" id="ARBA00023273"/>
    </source>
</evidence>
<comment type="caution">
    <text evidence="14">The sequence shown here is derived from an EMBL/GenBank/DDBJ whole genome shotgun (WGS) entry which is preliminary data.</text>
</comment>
<proteinExistence type="predicted"/>
<evidence type="ECO:0000256" key="3">
    <source>
        <dbReference type="ARBA" id="ARBA00022490"/>
    </source>
</evidence>
<dbReference type="PANTHER" id="PTHR46127">
    <property type="entry name" value="CILIA- AND FLAGELLA-ASSOCIATED PROTEIN 65"/>
    <property type="match status" value="1"/>
</dbReference>
<accession>A0A8J2S9Y5</accession>
<dbReference type="OrthoDB" id="415597at2759"/>
<feature type="compositionally biased region" description="Pro residues" evidence="7">
    <location>
        <begin position="1621"/>
        <end position="1633"/>
    </location>
</feature>
<feature type="compositionally biased region" description="Low complexity" evidence="7">
    <location>
        <begin position="1634"/>
        <end position="1655"/>
    </location>
</feature>
<feature type="domain" description="CFAP65 tenth Ig-like" evidence="9">
    <location>
        <begin position="1312"/>
        <end position="1404"/>
    </location>
</feature>
<reference evidence="14" key="1">
    <citation type="submission" date="2021-11" db="EMBL/GenBank/DDBJ databases">
        <authorList>
            <consortium name="Genoscope - CEA"/>
            <person name="William W."/>
        </authorList>
    </citation>
    <scope>NUCLEOTIDE SEQUENCE</scope>
</reference>
<name>A0A8J2S9Y5_9STRA</name>
<evidence type="ECO:0000256" key="4">
    <source>
        <dbReference type="ARBA" id="ARBA00022846"/>
    </source>
</evidence>
<feature type="compositionally biased region" description="Basic and acidic residues" evidence="7">
    <location>
        <begin position="1422"/>
        <end position="1432"/>
    </location>
</feature>
<feature type="compositionally biased region" description="Polar residues" evidence="7">
    <location>
        <begin position="1575"/>
        <end position="1587"/>
    </location>
</feature>
<dbReference type="GO" id="GO:0005737">
    <property type="term" value="C:cytoplasm"/>
    <property type="evidence" value="ECO:0007669"/>
    <property type="project" value="UniProtKB-SubCell"/>
</dbReference>
<feature type="domain" description="CFAP65 seventh Ig-like" evidence="13">
    <location>
        <begin position="822"/>
        <end position="903"/>
    </location>
</feature>
<dbReference type="Gene3D" id="2.60.40.10">
    <property type="entry name" value="Immunoglobulins"/>
    <property type="match status" value="10"/>
</dbReference>
<evidence type="ECO:0000259" key="9">
    <source>
        <dbReference type="Pfam" id="PF24291"/>
    </source>
</evidence>
<dbReference type="Pfam" id="PF24507">
    <property type="entry name" value="Ig_CFAP65_4th"/>
    <property type="match status" value="1"/>
</dbReference>
<evidence type="ECO:0000256" key="7">
    <source>
        <dbReference type="SAM" id="MobiDB-lite"/>
    </source>
</evidence>
<keyword evidence="15" id="KW-1185">Reference proteome</keyword>
<dbReference type="Proteomes" id="UP000789595">
    <property type="component" value="Unassembled WGS sequence"/>
</dbReference>
<dbReference type="Pfam" id="PF25248">
    <property type="entry name" value="Ig_CFAP65_8th"/>
    <property type="match status" value="1"/>
</dbReference>
<dbReference type="PROSITE" id="PS50096">
    <property type="entry name" value="IQ"/>
    <property type="match status" value="1"/>
</dbReference>
<evidence type="ECO:0000259" key="11">
    <source>
        <dbReference type="Pfam" id="PF24816"/>
    </source>
</evidence>
<feature type="domain" description="CFAP65-like ninth Ig-like" evidence="11">
    <location>
        <begin position="1115"/>
        <end position="1294"/>
    </location>
</feature>
<evidence type="ECO:0000259" key="10">
    <source>
        <dbReference type="Pfam" id="PF24507"/>
    </source>
</evidence>
<dbReference type="InterPro" id="IPR057470">
    <property type="entry name" value="Ig_CFAP65_7th"/>
</dbReference>
<dbReference type="Pfam" id="PF22544">
    <property type="entry name" value="HYDIN_VesB_CFA65-like_Ig"/>
    <property type="match status" value="1"/>
</dbReference>
<evidence type="ECO:0000259" key="12">
    <source>
        <dbReference type="Pfam" id="PF25248"/>
    </source>
</evidence>
<evidence type="ECO:0000313" key="14">
    <source>
        <dbReference type="EMBL" id="CAH0366216.1"/>
    </source>
</evidence>
<feature type="domain" description="CFAP65 eight Ig-like" evidence="12">
    <location>
        <begin position="941"/>
        <end position="1049"/>
    </location>
</feature>
<gene>
    <name evidence="14" type="ORF">PECAL_1P26930</name>
</gene>
<keyword evidence="5" id="KW-0969">Cilium</keyword>
<keyword evidence="6" id="KW-0966">Cell projection</keyword>
<dbReference type="PANTHER" id="PTHR46127:SF1">
    <property type="entry name" value="CILIA- AND FLAGELLA-ASSOCIATED PROTEIN 65"/>
    <property type="match status" value="1"/>
</dbReference>
<dbReference type="InterPro" id="IPR013783">
    <property type="entry name" value="Ig-like_fold"/>
</dbReference>
<dbReference type="Pfam" id="PF24291">
    <property type="entry name" value="Ig_CFAP65"/>
    <property type="match status" value="1"/>
</dbReference>
<dbReference type="InterPro" id="IPR057467">
    <property type="entry name" value="Ig_CFAP65_8th"/>
</dbReference>
<evidence type="ECO:0000259" key="13">
    <source>
        <dbReference type="Pfam" id="PF25249"/>
    </source>
</evidence>
<dbReference type="EMBL" id="CAKKNE010000001">
    <property type="protein sequence ID" value="CAH0366216.1"/>
    <property type="molecule type" value="Genomic_DNA"/>
</dbReference>
<feature type="region of interest" description="Disordered" evidence="7">
    <location>
        <begin position="1559"/>
        <end position="1655"/>
    </location>
</feature>
<evidence type="ECO:0000256" key="2">
    <source>
        <dbReference type="ARBA" id="ARBA00004496"/>
    </source>
</evidence>
<dbReference type="InterPro" id="IPR058536">
    <property type="entry name" value="Ig_CFAP65_4th"/>
</dbReference>
<organism evidence="14 15">
    <name type="scientific">Pelagomonas calceolata</name>
    <dbReference type="NCBI Taxonomy" id="35677"/>
    <lineage>
        <taxon>Eukaryota</taxon>
        <taxon>Sar</taxon>
        <taxon>Stramenopiles</taxon>
        <taxon>Ochrophyta</taxon>
        <taxon>Pelagophyceae</taxon>
        <taxon>Pelagomonadales</taxon>
        <taxon>Pelagomonadaceae</taxon>
        <taxon>Pelagomonas</taxon>
    </lineage>
</organism>
<dbReference type="InterPro" id="IPR056305">
    <property type="entry name" value="Ig_CFAP65_10th"/>
</dbReference>
<sequence length="2021" mass="223144">MGPKEVVLMDQEERVARFGVLCTGPTRRDANGVVIEQDGILFAGGEWVPGGEYAQKLTVKNVTTKMKKLKYKLPQTRYFSLAFPETIELSPGMSQEIDVIFRPIKEEIYEDTIYFKLEELPVGTVISDAPIRGFHVPVRALLPTLQARIPEDVDMGLCPTAETSERTFYIENNGEVPCPYRWSVPEPFTLEPSYGLLDVGEAHEITCSLHPQQASVFVARASCEVGKGVNAIKPQPILEMKLSAVGKYVHIEVSDTRVDFGDVLAGSPITEELTREIVVSNRSVVHARVEVIRVERDREPVFAVHPTSLIVPPQSELPVMIQFHSRSAGTYTAEHLEFVTPGGNRPRLLLTGSSVAPVVKIYKQEDPFAKGFGVSTSVNFGSIKVGARCDRAVFLQNNSDADLHFQFISDEGGCFKLSKYRGIIPAQLEVSVKFTFSPDRPINYYKRLFVIVEHRLPLFVDLLGTAYISAAGEVKEQRPAPLRHAHVQAARNRQAAGLGRASPDELEKMHADLQEQGATADERLLFARIGAKGHDDVLLTTNTQDPVTRSGEATRSSVQVAHDLFEEYTDSDLKEVQVSQSHVDFGLKTVGSSGRRTITVTNTTRAKISVAWTPPPLIEVENEKPAADFSVSPDYADIAAGASLDFTVRFHPRKPNVYSLVDLEATVFYKSQRSFRLVNDAVLAPPWRLEVAASGHSFGGEQFAPALQSEPRERHWPGIHVGDAGYQSLKLKNSSNLPCLFSIEQDPVKAFSVRPAQGLIPPGGFQLLVARFEPKEERVYRHRVRLVVNGEACDGPFLWGAGQIPRAMMVGCDEVTNPETGAGSVTFQPTCVGLASRRSFTVHNASRVPLVFDAVLPNRATQTFSLKPKTGVLRGNESQDVTVTFAPGARGLKKTKCVVAVRPLAGPPPSQRRDARQLGNAEPAKILQKVVCRLTAPASSGVISFDPPVLEYPTLLVNTTSSKALIIINSSDCAIKYSLDYVSRKRAFAVGEEPEQTIRQLRKVPSEGKAERILIDEPEGLIAARQRKRVKVTFHPDAAGDFEFACACKVHAVDEDGNEIALDPEQASLLTLGEEARDVELVRGRDPFSATVAELSKKSPALPLTCVVKGSASFPTIIVRDIRVEGAKLGCSTSAMWAHFSLSALNKTLLTPLTSKEVKFNQESSPDLQLLPRYPCKFVPEPLGNPPQVVLIQIENPGLLPASFSVHLPNERDIELEPWADEGEPSPEVVMVNKIIDELKCFDISPRQASLEPGGSCTLRIAYVPSSREFDGKHTLPILLKIGQGKQMWLDLEGRTLAPREPYLVVPKDPMTHKLPLHPVAVGTRPEHAPLQILECVNCGNSPLEYQVEYSSLRGDEGIDLLRVENSTGHVPPFGSADLRVRFLPLQASSYEAPLTIKYKYSTKGGMREVQLDTILTCSGYDPRDEKQDPHKGGKVPEGSTSINYDYQIVEAPSQPAVLSRECVDFGRNTQRAHVYRMVTIRAPKALEATTDKPPIYEYQWEAAHDLVEKGILDVYPLSGKIFPGGVAVCRVALKADCEPQILDTQLMVLVKEAVRIEKRPRSRPSSPILEERPSTATLTKDPSHQSIILKCTTARERSLTQSTLPGNRLPMMPTSGTAVAPPPLGAPPPEPPNSASSNASGRPPSAPPRSASTAAMMSTFGDKAPEQASILGGGSVVGCAASCFLRLRIRGEVVGEQQHMDLHNGEIDNLYIPRPLAYIPAASTVEDDPFESSDSSSDEEEEELTAEELADEREKVKREVLRRTMGDIVRSTLDLPEVRSVFRMLPEKPNVPYYVEIRPHDTILERMSEDLQPYVRDGSISLGDARQAFLDIGLKATIVESKDFMKMLKENATDMTKVEDFFNGLSDQVSHAVVRALDDRDYAEKVRVRDERREARMKRVAPAEWKAASMLANAYRGKRAREWASYRKWSLSHEGALMIKYAIILQQKYRCYQARKLLKRKAAERLHRTAHRLLGDASFQKMVFGAVEGTLLNLVQEALHHEFDLTAPPIQRCMPEGSEE</sequence>
<dbReference type="GO" id="GO:0031514">
    <property type="term" value="C:motile cilium"/>
    <property type="evidence" value="ECO:0007669"/>
    <property type="project" value="UniProtKB-SubCell"/>
</dbReference>
<dbReference type="SUPFAM" id="SSF49354">
    <property type="entry name" value="PapD-like"/>
    <property type="match status" value="1"/>
</dbReference>
<dbReference type="Pfam" id="PF25249">
    <property type="entry name" value="Ig_CFAP65_7th"/>
    <property type="match status" value="1"/>
</dbReference>
<feature type="region of interest" description="Disordered" evidence="7">
    <location>
        <begin position="1727"/>
        <end position="1751"/>
    </location>
</feature>
<keyword evidence="4" id="KW-0282">Flagellum</keyword>
<evidence type="ECO:0000313" key="15">
    <source>
        <dbReference type="Proteomes" id="UP000789595"/>
    </source>
</evidence>
<dbReference type="Pfam" id="PF24816">
    <property type="entry name" value="Ig_CFAP65__9th"/>
    <property type="match status" value="1"/>
</dbReference>
<evidence type="ECO:0000259" key="8">
    <source>
        <dbReference type="Pfam" id="PF22544"/>
    </source>
</evidence>
<dbReference type="InterPro" id="IPR052614">
    <property type="entry name" value="CFAP65"/>
</dbReference>
<feature type="domain" description="HYDIN/VesB/CFA65-like Ig-like" evidence="8">
    <location>
        <begin position="151"/>
        <end position="217"/>
    </location>
</feature>
<keyword evidence="3" id="KW-0963">Cytoplasm</keyword>